<feature type="transmembrane region" description="Helical" evidence="1">
    <location>
        <begin position="46"/>
        <end position="69"/>
    </location>
</feature>
<keyword evidence="1" id="KW-0472">Membrane</keyword>
<comment type="caution">
    <text evidence="2">The sequence shown here is derived from an EMBL/GenBank/DDBJ whole genome shotgun (WGS) entry which is preliminary data.</text>
</comment>
<dbReference type="Proteomes" id="UP000886111">
    <property type="component" value="Unassembled WGS sequence"/>
</dbReference>
<protein>
    <submittedName>
        <fullName evidence="2">DUF456 domain-containing protein</fullName>
    </submittedName>
</protein>
<name>A0A7V5LIE8_CALAY</name>
<dbReference type="InterPro" id="IPR007403">
    <property type="entry name" value="DUF456"/>
</dbReference>
<proteinExistence type="predicted"/>
<feature type="transmembrane region" description="Helical" evidence="1">
    <location>
        <begin position="7"/>
        <end position="40"/>
    </location>
</feature>
<organism evidence="2">
    <name type="scientific">Caldithrix abyssi</name>
    <dbReference type="NCBI Taxonomy" id="187145"/>
    <lineage>
        <taxon>Bacteria</taxon>
        <taxon>Pseudomonadati</taxon>
        <taxon>Calditrichota</taxon>
        <taxon>Calditrichia</taxon>
        <taxon>Calditrichales</taxon>
        <taxon>Calditrichaceae</taxon>
        <taxon>Caldithrix</taxon>
    </lineage>
</organism>
<dbReference type="PANTHER" id="PTHR39165:SF1">
    <property type="entry name" value="DUF456 DOMAIN-CONTAINING PROTEIN"/>
    <property type="match status" value="1"/>
</dbReference>
<evidence type="ECO:0000256" key="1">
    <source>
        <dbReference type="SAM" id="Phobius"/>
    </source>
</evidence>
<gene>
    <name evidence="2" type="ORF">ENL21_04245</name>
</gene>
<keyword evidence="1" id="KW-1133">Transmembrane helix</keyword>
<accession>A0A7V5LIE8</accession>
<dbReference type="Pfam" id="PF04306">
    <property type="entry name" value="DUF456"/>
    <property type="match status" value="1"/>
</dbReference>
<dbReference type="AlphaFoldDB" id="A0A7V5LIE8"/>
<dbReference type="EMBL" id="DRTD01000317">
    <property type="protein sequence ID" value="HHE54968.1"/>
    <property type="molecule type" value="Genomic_DNA"/>
</dbReference>
<reference evidence="2" key="1">
    <citation type="journal article" date="2020" name="mSystems">
        <title>Genome- and Community-Level Interaction Insights into Carbon Utilization and Element Cycling Functions of Hydrothermarchaeota in Hydrothermal Sediment.</title>
        <authorList>
            <person name="Zhou Z."/>
            <person name="Liu Y."/>
            <person name="Xu W."/>
            <person name="Pan J."/>
            <person name="Luo Z.H."/>
            <person name="Li M."/>
        </authorList>
    </citation>
    <scope>NUCLEOTIDE SEQUENCE [LARGE SCALE GENOMIC DNA]</scope>
    <source>
        <strain evidence="2">HyVt-76</strain>
    </source>
</reference>
<keyword evidence="1" id="KW-0812">Transmembrane</keyword>
<evidence type="ECO:0000313" key="2">
    <source>
        <dbReference type="EMBL" id="HHE54968.1"/>
    </source>
</evidence>
<feature type="transmembrane region" description="Helical" evidence="1">
    <location>
        <begin position="106"/>
        <end position="124"/>
    </location>
</feature>
<sequence>MTTILEIALISIVTASTIANFFGIPGNVLIALGSLFYAISTGFTEFSFGFVLTIFGVMLLFEALEFLLISFSAQKYGSSKWGVAGAIVGGILGAISGAFFTPVMGGIVGSFIGVFLGTFTVEFIRNSSLKGGLKAAYGAFLGRIGGLSIKIIGAVTLSIMVIIRL</sequence>
<feature type="transmembrane region" description="Helical" evidence="1">
    <location>
        <begin position="136"/>
        <end position="163"/>
    </location>
</feature>
<dbReference type="PANTHER" id="PTHR39165">
    <property type="entry name" value="IG HYPOTHETICAL 17883"/>
    <property type="match status" value="1"/>
</dbReference>
<feature type="transmembrane region" description="Helical" evidence="1">
    <location>
        <begin position="81"/>
        <end position="100"/>
    </location>
</feature>